<feature type="domain" description="DUF3533" evidence="3">
    <location>
        <begin position="61"/>
        <end position="425"/>
    </location>
</feature>
<feature type="transmembrane region" description="Helical" evidence="2">
    <location>
        <begin position="322"/>
        <end position="345"/>
    </location>
</feature>
<feature type="transmembrane region" description="Helical" evidence="2">
    <location>
        <begin position="357"/>
        <end position="376"/>
    </location>
</feature>
<sequence length="455" mass="50131">MAYSPEATINNDSNTSTQHFSENSMPSKPHHAIPPFSASFTDKNMAAARKIYLKVLVGGSFMLVIAMFSIFSIYWGALWKSPAHNLQGWVVDFDQSTIGTSVVQALVASSSSSKITWKEMPASEFTGGPSEVAGRVAEEKAWVAVVVNANATSRLNAATASADSSYNGTSAITVYASEARNENAFRSIIRPIVQGILATIGENFAIQFAKQLSSSSNLSTLLSNAPQIITQPVSYTLDNLHPFNVPVATAITFVGLIYLLILSFFIVNVSLSARQVSGLEQHLSTGALIRLRLISTILAYFFISLFYSLLSKAFQVDFSRKFGEGGFVVFWMLNWVGMLAVGLALESMITILTIRGVPFFMILWIIVNVSVCALPIDVLPRIYHYGYAMPFYNVSRAIRTILFDTKNTVGLNFGILLAWVAISMITLPLFQWFMRRRNITELNHAFETDKEVADD</sequence>
<reference evidence="4 5" key="1">
    <citation type="submission" date="2024-01" db="EMBL/GenBank/DDBJ databases">
        <title>A draft genome for the cacao thread blight pathogen Marasmiellus scandens.</title>
        <authorList>
            <person name="Baruah I.K."/>
            <person name="Leung J."/>
            <person name="Bukari Y."/>
            <person name="Amoako-Attah I."/>
            <person name="Meinhardt L.W."/>
            <person name="Bailey B.A."/>
            <person name="Cohen S.P."/>
        </authorList>
    </citation>
    <scope>NUCLEOTIDE SEQUENCE [LARGE SCALE GENOMIC DNA]</scope>
    <source>
        <strain evidence="4 5">GH-19</strain>
    </source>
</reference>
<dbReference type="EMBL" id="JBANRG010000010">
    <property type="protein sequence ID" value="KAK7462780.1"/>
    <property type="molecule type" value="Genomic_DNA"/>
</dbReference>
<accession>A0ABR1JPB3</accession>
<evidence type="ECO:0000256" key="1">
    <source>
        <dbReference type="SAM" id="MobiDB-lite"/>
    </source>
</evidence>
<dbReference type="Pfam" id="PF12051">
    <property type="entry name" value="DUF3533"/>
    <property type="match status" value="1"/>
</dbReference>
<feature type="transmembrane region" description="Helical" evidence="2">
    <location>
        <begin position="247"/>
        <end position="271"/>
    </location>
</feature>
<feature type="region of interest" description="Disordered" evidence="1">
    <location>
        <begin position="1"/>
        <end position="29"/>
    </location>
</feature>
<name>A0ABR1JPB3_9AGAR</name>
<dbReference type="PANTHER" id="PTHR34814">
    <property type="entry name" value="NITROSOGUANIDINE RESISTANCE PROTEIN SNG1"/>
    <property type="match status" value="1"/>
</dbReference>
<feature type="transmembrane region" description="Helical" evidence="2">
    <location>
        <begin position="291"/>
        <end position="310"/>
    </location>
</feature>
<feature type="transmembrane region" description="Helical" evidence="2">
    <location>
        <begin position="51"/>
        <end position="75"/>
    </location>
</feature>
<keyword evidence="2" id="KW-0472">Membrane</keyword>
<dbReference type="Proteomes" id="UP001498398">
    <property type="component" value="Unassembled WGS sequence"/>
</dbReference>
<feature type="transmembrane region" description="Helical" evidence="2">
    <location>
        <begin position="409"/>
        <end position="430"/>
    </location>
</feature>
<evidence type="ECO:0000259" key="3">
    <source>
        <dbReference type="Pfam" id="PF12051"/>
    </source>
</evidence>
<dbReference type="PANTHER" id="PTHR34814:SF1">
    <property type="entry name" value="NITROSOGUANIDINE RESISTANCE PROTEIN SNG1"/>
    <property type="match status" value="1"/>
</dbReference>
<keyword evidence="2" id="KW-0812">Transmembrane</keyword>
<gene>
    <name evidence="4" type="ORF">VKT23_007364</name>
</gene>
<proteinExistence type="predicted"/>
<evidence type="ECO:0000256" key="2">
    <source>
        <dbReference type="SAM" id="Phobius"/>
    </source>
</evidence>
<keyword evidence="5" id="KW-1185">Reference proteome</keyword>
<dbReference type="InterPro" id="IPR053001">
    <property type="entry name" value="MNNG_permease-like"/>
</dbReference>
<organism evidence="4 5">
    <name type="scientific">Marasmiellus scandens</name>
    <dbReference type="NCBI Taxonomy" id="2682957"/>
    <lineage>
        <taxon>Eukaryota</taxon>
        <taxon>Fungi</taxon>
        <taxon>Dikarya</taxon>
        <taxon>Basidiomycota</taxon>
        <taxon>Agaricomycotina</taxon>
        <taxon>Agaricomycetes</taxon>
        <taxon>Agaricomycetidae</taxon>
        <taxon>Agaricales</taxon>
        <taxon>Marasmiineae</taxon>
        <taxon>Omphalotaceae</taxon>
        <taxon>Marasmiellus</taxon>
    </lineage>
</organism>
<evidence type="ECO:0000313" key="4">
    <source>
        <dbReference type="EMBL" id="KAK7462780.1"/>
    </source>
</evidence>
<comment type="caution">
    <text evidence="4">The sequence shown here is derived from an EMBL/GenBank/DDBJ whole genome shotgun (WGS) entry which is preliminary data.</text>
</comment>
<feature type="compositionally biased region" description="Polar residues" evidence="1">
    <location>
        <begin position="7"/>
        <end position="26"/>
    </location>
</feature>
<protein>
    <recommendedName>
        <fullName evidence="3">DUF3533 domain-containing protein</fullName>
    </recommendedName>
</protein>
<keyword evidence="2" id="KW-1133">Transmembrane helix</keyword>
<evidence type="ECO:0000313" key="5">
    <source>
        <dbReference type="Proteomes" id="UP001498398"/>
    </source>
</evidence>
<dbReference type="InterPro" id="IPR022703">
    <property type="entry name" value="DUF3533"/>
</dbReference>